<name>A0A8J6HJF5_TENMO</name>
<protein>
    <submittedName>
        <fullName evidence="1">Uncharacterized protein</fullName>
    </submittedName>
</protein>
<dbReference type="EMBL" id="JABDTM020023091">
    <property type="protein sequence ID" value="KAH0815443.1"/>
    <property type="molecule type" value="Genomic_DNA"/>
</dbReference>
<comment type="caution">
    <text evidence="1">The sequence shown here is derived from an EMBL/GenBank/DDBJ whole genome shotgun (WGS) entry which is preliminary data.</text>
</comment>
<dbReference type="AlphaFoldDB" id="A0A8J6HJF5"/>
<sequence length="136" mass="14982">MKSGNSSDVVYKEVVIIGNGPSGIALSFMLSGNLPFLISDSHPDDMLSMRLRSGINQCLVNQDLGHLAAGLEGRSTNPVSLLLDSLLHPCADIGMEMEPLVEFKKAGVEHEHIQTFRWSRIQMGQFFDIKQIDGNR</sequence>
<dbReference type="PANTHER" id="PTHR15192:SF8">
    <property type="entry name" value="FAD_NAD(P)-BINDING DOMAIN-CONTAINING PROTEIN"/>
    <property type="match status" value="1"/>
</dbReference>
<keyword evidence="2" id="KW-1185">Reference proteome</keyword>
<evidence type="ECO:0000313" key="1">
    <source>
        <dbReference type="EMBL" id="KAH0815443.1"/>
    </source>
</evidence>
<reference evidence="1" key="2">
    <citation type="submission" date="2021-08" db="EMBL/GenBank/DDBJ databases">
        <authorList>
            <person name="Eriksson T."/>
        </authorList>
    </citation>
    <scope>NUCLEOTIDE SEQUENCE</scope>
    <source>
        <strain evidence="1">Stoneville</strain>
        <tissue evidence="1">Whole head</tissue>
    </source>
</reference>
<evidence type="ECO:0000313" key="2">
    <source>
        <dbReference type="Proteomes" id="UP000719412"/>
    </source>
</evidence>
<dbReference type="InterPro" id="IPR029731">
    <property type="entry name" value="OSGIN1/2"/>
</dbReference>
<accession>A0A8J6HJF5</accession>
<dbReference type="InterPro" id="IPR036188">
    <property type="entry name" value="FAD/NAD-bd_sf"/>
</dbReference>
<reference evidence="1" key="1">
    <citation type="journal article" date="2020" name="J Insects Food Feed">
        <title>The yellow mealworm (Tenebrio molitor) genome: a resource for the emerging insects as food and feed industry.</title>
        <authorList>
            <person name="Eriksson T."/>
            <person name="Andere A."/>
            <person name="Kelstrup H."/>
            <person name="Emery V."/>
            <person name="Picard C."/>
        </authorList>
    </citation>
    <scope>NUCLEOTIDE SEQUENCE</scope>
    <source>
        <strain evidence="1">Stoneville</strain>
        <tissue evidence="1">Whole head</tissue>
    </source>
</reference>
<proteinExistence type="predicted"/>
<dbReference type="Proteomes" id="UP000719412">
    <property type="component" value="Unassembled WGS sequence"/>
</dbReference>
<gene>
    <name evidence="1" type="ORF">GEV33_007348</name>
</gene>
<dbReference type="PANTHER" id="PTHR15192">
    <property type="entry name" value="PROTEIN CBG05349"/>
    <property type="match status" value="1"/>
</dbReference>
<dbReference type="SUPFAM" id="SSF51905">
    <property type="entry name" value="FAD/NAD(P)-binding domain"/>
    <property type="match status" value="1"/>
</dbReference>
<organism evidence="1 2">
    <name type="scientific">Tenebrio molitor</name>
    <name type="common">Yellow mealworm beetle</name>
    <dbReference type="NCBI Taxonomy" id="7067"/>
    <lineage>
        <taxon>Eukaryota</taxon>
        <taxon>Metazoa</taxon>
        <taxon>Ecdysozoa</taxon>
        <taxon>Arthropoda</taxon>
        <taxon>Hexapoda</taxon>
        <taxon>Insecta</taxon>
        <taxon>Pterygota</taxon>
        <taxon>Neoptera</taxon>
        <taxon>Endopterygota</taxon>
        <taxon>Coleoptera</taxon>
        <taxon>Polyphaga</taxon>
        <taxon>Cucujiformia</taxon>
        <taxon>Tenebrionidae</taxon>
        <taxon>Tenebrio</taxon>
    </lineage>
</organism>